<dbReference type="EMBL" id="CP144700">
    <property type="protein sequence ID" value="WVZ25985.1"/>
    <property type="molecule type" value="Genomic_DNA"/>
</dbReference>
<accession>A0AAQ3PHE9</accession>
<protein>
    <recommendedName>
        <fullName evidence="4">Beta-glucosidase</fullName>
    </recommendedName>
</protein>
<dbReference type="Proteomes" id="UP001374535">
    <property type="component" value="Chromosome 1"/>
</dbReference>
<keyword evidence="3" id="KW-1185">Reference proteome</keyword>
<dbReference type="AlphaFoldDB" id="A0AAQ3PHE9"/>
<name>A0AAQ3PHE9_VIGMU</name>
<evidence type="ECO:0008006" key="4">
    <source>
        <dbReference type="Google" id="ProtNLM"/>
    </source>
</evidence>
<organism evidence="2 3">
    <name type="scientific">Vigna mungo</name>
    <name type="common">Black gram</name>
    <name type="synonym">Phaseolus mungo</name>
    <dbReference type="NCBI Taxonomy" id="3915"/>
    <lineage>
        <taxon>Eukaryota</taxon>
        <taxon>Viridiplantae</taxon>
        <taxon>Streptophyta</taxon>
        <taxon>Embryophyta</taxon>
        <taxon>Tracheophyta</taxon>
        <taxon>Spermatophyta</taxon>
        <taxon>Magnoliopsida</taxon>
        <taxon>eudicotyledons</taxon>
        <taxon>Gunneridae</taxon>
        <taxon>Pentapetalae</taxon>
        <taxon>rosids</taxon>
        <taxon>fabids</taxon>
        <taxon>Fabales</taxon>
        <taxon>Fabaceae</taxon>
        <taxon>Papilionoideae</taxon>
        <taxon>50 kb inversion clade</taxon>
        <taxon>NPAAA clade</taxon>
        <taxon>indigoferoid/millettioid clade</taxon>
        <taxon>Phaseoleae</taxon>
        <taxon>Vigna</taxon>
    </lineage>
</organism>
<feature type="non-terminal residue" evidence="2">
    <location>
        <position position="110"/>
    </location>
</feature>
<evidence type="ECO:0000256" key="1">
    <source>
        <dbReference type="SAM" id="SignalP"/>
    </source>
</evidence>
<reference evidence="2 3" key="1">
    <citation type="journal article" date="2023" name="Life. Sci Alliance">
        <title>Evolutionary insights into 3D genome organization and epigenetic landscape of Vigna mungo.</title>
        <authorList>
            <person name="Junaid A."/>
            <person name="Singh B."/>
            <person name="Bhatia S."/>
        </authorList>
    </citation>
    <scope>NUCLEOTIDE SEQUENCE [LARGE SCALE GENOMIC DNA]</scope>
    <source>
        <strain evidence="2">Urdbean</strain>
    </source>
</reference>
<keyword evidence="1" id="KW-0732">Signal</keyword>
<proteinExistence type="predicted"/>
<feature type="signal peptide" evidence="1">
    <location>
        <begin position="1"/>
        <end position="27"/>
    </location>
</feature>
<evidence type="ECO:0000313" key="3">
    <source>
        <dbReference type="Proteomes" id="UP001374535"/>
    </source>
</evidence>
<sequence>MPFFLKKKKLVLLLIALLSSLITVTESVALTPQIDLLNRNSFPTGFIFGTASSAYQVQPMRVIEDQAFGIPSLTNILMVSVEGDDLAGLEDVSSDDNYEAELTDGDSNSI</sequence>
<feature type="chain" id="PRO_5042969689" description="Beta-glucosidase" evidence="1">
    <location>
        <begin position="28"/>
        <end position="110"/>
    </location>
</feature>
<gene>
    <name evidence="2" type="ORF">V8G54_004529</name>
</gene>
<evidence type="ECO:0000313" key="2">
    <source>
        <dbReference type="EMBL" id="WVZ25985.1"/>
    </source>
</evidence>